<reference evidence="6" key="1">
    <citation type="submission" date="2022-09" db="EMBL/GenBank/DDBJ databases">
        <title>The genome sequence of Tsuneonella sp. YG55.</title>
        <authorList>
            <person name="Liu Y."/>
        </authorList>
    </citation>
    <scope>NUCLEOTIDE SEQUENCE</scope>
    <source>
        <strain evidence="6">YG55</strain>
    </source>
</reference>
<dbReference type="Gene3D" id="2.40.40.10">
    <property type="entry name" value="RlpA-like domain"/>
    <property type="match status" value="1"/>
</dbReference>
<keyword evidence="1 3" id="KW-0456">Lyase</keyword>
<dbReference type="NCBIfam" id="TIGR00413">
    <property type="entry name" value="rlpA"/>
    <property type="match status" value="1"/>
</dbReference>
<dbReference type="Pfam" id="PF03330">
    <property type="entry name" value="DPBB_1"/>
    <property type="match status" value="1"/>
</dbReference>
<name>A0A9X3AN18_9SPHN</name>
<feature type="domain" description="RlpA-like protein double-psi beta-barrel" evidence="5">
    <location>
        <begin position="84"/>
        <end position="170"/>
    </location>
</feature>
<evidence type="ECO:0000313" key="6">
    <source>
        <dbReference type="EMBL" id="MCT2559082.1"/>
    </source>
</evidence>
<dbReference type="PANTHER" id="PTHR34183">
    <property type="entry name" value="ENDOLYTIC PEPTIDOGLYCAN TRANSGLYCOSYLASE RLPA"/>
    <property type="match status" value="1"/>
</dbReference>
<dbReference type="HAMAP" id="MF_02071">
    <property type="entry name" value="RlpA"/>
    <property type="match status" value="1"/>
</dbReference>
<feature type="signal peptide" evidence="3">
    <location>
        <begin position="1"/>
        <end position="34"/>
    </location>
</feature>
<dbReference type="EMBL" id="JAOAMV010000004">
    <property type="protein sequence ID" value="MCT2559082.1"/>
    <property type="molecule type" value="Genomic_DNA"/>
</dbReference>
<dbReference type="SUPFAM" id="SSF50685">
    <property type="entry name" value="Barwin-like endoglucanases"/>
    <property type="match status" value="1"/>
</dbReference>
<dbReference type="Proteomes" id="UP001142648">
    <property type="component" value="Unassembled WGS sequence"/>
</dbReference>
<dbReference type="InterPro" id="IPR034718">
    <property type="entry name" value="RlpA"/>
</dbReference>
<comment type="caution">
    <text evidence="6">The sequence shown here is derived from an EMBL/GenBank/DDBJ whole genome shotgun (WGS) entry which is preliminary data.</text>
</comment>
<comment type="function">
    <text evidence="3">Lytic transglycosylase with a strong preference for naked glycan strands that lack stem peptides.</text>
</comment>
<evidence type="ECO:0000256" key="1">
    <source>
        <dbReference type="ARBA" id="ARBA00023239"/>
    </source>
</evidence>
<protein>
    <recommendedName>
        <fullName evidence="3">Endolytic peptidoglycan transglycosylase RlpA</fullName>
        <ecNumber evidence="3">4.2.2.-</ecNumber>
    </recommendedName>
</protein>
<evidence type="ECO:0000259" key="5">
    <source>
        <dbReference type="Pfam" id="PF03330"/>
    </source>
</evidence>
<evidence type="ECO:0000313" key="7">
    <source>
        <dbReference type="Proteomes" id="UP001142648"/>
    </source>
</evidence>
<proteinExistence type="inferred from homology"/>
<organism evidence="6 7">
    <name type="scientific">Tsuneonella litorea</name>
    <dbReference type="NCBI Taxonomy" id="2976475"/>
    <lineage>
        <taxon>Bacteria</taxon>
        <taxon>Pseudomonadati</taxon>
        <taxon>Pseudomonadota</taxon>
        <taxon>Alphaproteobacteria</taxon>
        <taxon>Sphingomonadales</taxon>
        <taxon>Erythrobacteraceae</taxon>
        <taxon>Tsuneonella</taxon>
    </lineage>
</organism>
<accession>A0A9X3AN18</accession>
<dbReference type="CDD" id="cd22268">
    <property type="entry name" value="DPBB_RlpA-like"/>
    <property type="match status" value="1"/>
</dbReference>
<gene>
    <name evidence="3" type="primary">rlpA</name>
    <name evidence="6" type="ORF">N0B51_08820</name>
</gene>
<keyword evidence="3" id="KW-0732">Signal</keyword>
<dbReference type="RefSeq" id="WP_259961954.1">
    <property type="nucleotide sequence ID" value="NZ_JAOAMV010000004.1"/>
</dbReference>
<keyword evidence="2 3" id="KW-0961">Cell wall biogenesis/degradation</keyword>
<evidence type="ECO:0000256" key="3">
    <source>
        <dbReference type="HAMAP-Rule" id="MF_02071"/>
    </source>
</evidence>
<comment type="similarity">
    <text evidence="3 4">Belongs to the RlpA family.</text>
</comment>
<evidence type="ECO:0000256" key="4">
    <source>
        <dbReference type="RuleBase" id="RU003495"/>
    </source>
</evidence>
<dbReference type="InterPro" id="IPR009009">
    <property type="entry name" value="RlpA-like_DPBB"/>
</dbReference>
<dbReference type="InterPro" id="IPR012997">
    <property type="entry name" value="RplA"/>
</dbReference>
<dbReference type="InterPro" id="IPR036908">
    <property type="entry name" value="RlpA-like_sf"/>
</dbReference>
<feature type="chain" id="PRO_5041030008" description="Endolytic peptidoglycan transglycosylase RlpA" evidence="3">
    <location>
        <begin position="35"/>
        <end position="175"/>
    </location>
</feature>
<dbReference type="AlphaFoldDB" id="A0A9X3AN18"/>
<evidence type="ECO:0000256" key="2">
    <source>
        <dbReference type="ARBA" id="ARBA00023316"/>
    </source>
</evidence>
<dbReference type="GO" id="GO:0000270">
    <property type="term" value="P:peptidoglycan metabolic process"/>
    <property type="evidence" value="ECO:0007669"/>
    <property type="project" value="UniProtKB-UniRule"/>
</dbReference>
<dbReference type="PANTHER" id="PTHR34183:SF1">
    <property type="entry name" value="ENDOLYTIC PEPTIDOGLYCAN TRANSGLYCOSYLASE RLPA"/>
    <property type="match status" value="1"/>
</dbReference>
<keyword evidence="7" id="KW-1185">Reference proteome</keyword>
<sequence length="175" mass="18158" precursor="true">MDGTSTFTGRRIVRLIAFAAALALPASASTSALADDSDAFVRTFTDISAPVAGTMPTPGAVDVSAITAAEEPDDADEGTAIGGGVASYYGKKFNGRRTASGERFDMTQMTAAHRTLPFGSRVRVTNPANGKSVVVRINDRGPFHGKRVIDLSRSAATELGLIARGSGKVELALLD</sequence>
<dbReference type="GO" id="GO:0008932">
    <property type="term" value="F:lytic endotransglycosylase activity"/>
    <property type="evidence" value="ECO:0007669"/>
    <property type="project" value="UniProtKB-UniRule"/>
</dbReference>
<dbReference type="EC" id="4.2.2.-" evidence="3"/>
<dbReference type="GO" id="GO:0071555">
    <property type="term" value="P:cell wall organization"/>
    <property type="evidence" value="ECO:0007669"/>
    <property type="project" value="UniProtKB-KW"/>
</dbReference>